<dbReference type="RefSeq" id="WP_092754971.1">
    <property type="nucleotide sequence ID" value="NZ_FOCG01000002.1"/>
</dbReference>
<evidence type="ECO:0000313" key="3">
    <source>
        <dbReference type="EMBL" id="SEM95608.1"/>
    </source>
</evidence>
<name>A0A1H8CMV8_9FIRM</name>
<feature type="transmembrane region" description="Helical" evidence="1">
    <location>
        <begin position="279"/>
        <end position="300"/>
    </location>
</feature>
<feature type="domain" description="CAAX prenyl protease 2/Lysostaphin resistance protein A-like" evidence="2">
    <location>
        <begin position="174"/>
        <end position="261"/>
    </location>
</feature>
<dbReference type="InterPro" id="IPR052710">
    <property type="entry name" value="CAAX_protease"/>
</dbReference>
<evidence type="ECO:0000259" key="2">
    <source>
        <dbReference type="Pfam" id="PF02517"/>
    </source>
</evidence>
<feature type="transmembrane region" description="Helical" evidence="1">
    <location>
        <begin position="90"/>
        <end position="110"/>
    </location>
</feature>
<feature type="transmembrane region" description="Helical" evidence="1">
    <location>
        <begin position="130"/>
        <end position="154"/>
    </location>
</feature>
<dbReference type="GO" id="GO:0080120">
    <property type="term" value="P:CAAX-box protein maturation"/>
    <property type="evidence" value="ECO:0007669"/>
    <property type="project" value="UniProtKB-ARBA"/>
</dbReference>
<organism evidence="3 4">
    <name type="scientific">Hydrogenoanaerobacterium saccharovorans</name>
    <dbReference type="NCBI Taxonomy" id="474960"/>
    <lineage>
        <taxon>Bacteria</taxon>
        <taxon>Bacillati</taxon>
        <taxon>Bacillota</taxon>
        <taxon>Clostridia</taxon>
        <taxon>Eubacteriales</taxon>
        <taxon>Oscillospiraceae</taxon>
        <taxon>Hydrogenoanaerobacterium</taxon>
    </lineage>
</organism>
<feature type="transmembrane region" description="Helical" evidence="1">
    <location>
        <begin position="166"/>
        <end position="189"/>
    </location>
</feature>
<gene>
    <name evidence="3" type="ORF">SAMN05216180_2198</name>
</gene>
<feature type="transmembrane region" description="Helical" evidence="1">
    <location>
        <begin position="324"/>
        <end position="343"/>
    </location>
</feature>
<feature type="transmembrane region" description="Helical" evidence="1">
    <location>
        <begin position="37"/>
        <end position="55"/>
    </location>
</feature>
<dbReference type="GO" id="GO:0006508">
    <property type="term" value="P:proteolysis"/>
    <property type="evidence" value="ECO:0007669"/>
    <property type="project" value="UniProtKB-KW"/>
</dbReference>
<keyword evidence="3" id="KW-0378">Hydrolase</keyword>
<dbReference type="EMBL" id="FOCG01000002">
    <property type="protein sequence ID" value="SEM95608.1"/>
    <property type="molecule type" value="Genomic_DNA"/>
</dbReference>
<reference evidence="3 4" key="1">
    <citation type="submission" date="2016-10" db="EMBL/GenBank/DDBJ databases">
        <authorList>
            <person name="de Groot N.N."/>
        </authorList>
    </citation>
    <scope>NUCLEOTIDE SEQUENCE [LARGE SCALE GENOMIC DNA]</scope>
    <source>
        <strain evidence="3 4">CGMCC 1.5070</strain>
    </source>
</reference>
<keyword evidence="3" id="KW-0645">Protease</keyword>
<dbReference type="PANTHER" id="PTHR36435">
    <property type="entry name" value="SLR1288 PROTEIN"/>
    <property type="match status" value="1"/>
</dbReference>
<dbReference type="PANTHER" id="PTHR36435:SF1">
    <property type="entry name" value="CAAX AMINO TERMINAL PROTEASE FAMILY PROTEIN"/>
    <property type="match status" value="1"/>
</dbReference>
<protein>
    <submittedName>
        <fullName evidence="3">CAAX protease self-immunity</fullName>
    </submittedName>
</protein>
<proteinExistence type="predicted"/>
<dbReference type="OrthoDB" id="3429192at2"/>
<dbReference type="STRING" id="474960.SAMN05216180_2198"/>
<keyword evidence="4" id="KW-1185">Reference proteome</keyword>
<feature type="transmembrane region" description="Helical" evidence="1">
    <location>
        <begin position="209"/>
        <end position="242"/>
    </location>
</feature>
<dbReference type="Proteomes" id="UP000199158">
    <property type="component" value="Unassembled WGS sequence"/>
</dbReference>
<keyword evidence="1" id="KW-1133">Transmembrane helix</keyword>
<sequence>MNYNNNFDQDRQPESGYTYVQGLGFVPFGPAYKERTSLITCANAIGLAVLLYLFLRVAIPDYVVRVLMLFVPEIRYFNSHLMAPEWITQIIDGTCFLLSNFIAYGLYMLFIRIPVKVALPLKRPQASVTVASVLIALAVSVLGSILTSAIGRVFGFVGLIPIMPDISVSLTPTGLIAALVNICILPAFVEEFVFRGVLLQSLRRFGDGFALAISSIIFSMLHLNFIQAPVALLTGFVIGYFVIRTGSVLTGVIIHFINNFLALIQQIIMPLLSQHLADIVNLLVVLVYLILGLVAMVLLARSSDNLFELKTIPSSFSVRKRAKMFFSCPAMVIAIVLIASLSLHSIQRLPR</sequence>
<dbReference type="Pfam" id="PF02517">
    <property type="entry name" value="Rce1-like"/>
    <property type="match status" value="1"/>
</dbReference>
<evidence type="ECO:0000256" key="1">
    <source>
        <dbReference type="SAM" id="Phobius"/>
    </source>
</evidence>
<dbReference type="AlphaFoldDB" id="A0A1H8CMV8"/>
<dbReference type="GO" id="GO:0004175">
    <property type="term" value="F:endopeptidase activity"/>
    <property type="evidence" value="ECO:0007669"/>
    <property type="project" value="UniProtKB-ARBA"/>
</dbReference>
<dbReference type="InterPro" id="IPR003675">
    <property type="entry name" value="Rce1/LyrA-like_dom"/>
</dbReference>
<accession>A0A1H8CMV8</accession>
<keyword evidence="1" id="KW-0812">Transmembrane</keyword>
<keyword evidence="1" id="KW-0472">Membrane</keyword>
<evidence type="ECO:0000313" key="4">
    <source>
        <dbReference type="Proteomes" id="UP000199158"/>
    </source>
</evidence>